<dbReference type="HOGENOM" id="CLU_1132178_0_0_7"/>
<feature type="chain" id="PRO_5002994037" evidence="2">
    <location>
        <begin position="25"/>
        <end position="245"/>
    </location>
</feature>
<name>C8X1G3_DESRD</name>
<evidence type="ECO:0000256" key="1">
    <source>
        <dbReference type="SAM" id="Phobius"/>
    </source>
</evidence>
<dbReference type="STRING" id="485915.Dret_0972"/>
<dbReference type="Proteomes" id="UP000001052">
    <property type="component" value="Chromosome"/>
</dbReference>
<keyword evidence="4" id="KW-1185">Reference proteome</keyword>
<dbReference type="EMBL" id="CP001734">
    <property type="protein sequence ID" value="ACV68260.1"/>
    <property type="molecule type" value="Genomic_DNA"/>
</dbReference>
<gene>
    <name evidence="3" type="ordered locus">Dret_0972</name>
</gene>
<evidence type="ECO:0000313" key="3">
    <source>
        <dbReference type="EMBL" id="ACV68260.1"/>
    </source>
</evidence>
<organism evidence="3 4">
    <name type="scientific">Desulfohalobium retbaense (strain ATCC 49708 / DSM 5692 / JCM 16813 / HR100)</name>
    <dbReference type="NCBI Taxonomy" id="485915"/>
    <lineage>
        <taxon>Bacteria</taxon>
        <taxon>Pseudomonadati</taxon>
        <taxon>Thermodesulfobacteriota</taxon>
        <taxon>Desulfovibrionia</taxon>
        <taxon>Desulfovibrionales</taxon>
        <taxon>Desulfohalobiaceae</taxon>
        <taxon>Desulfohalobium</taxon>
    </lineage>
</organism>
<keyword evidence="1" id="KW-0812">Transmembrane</keyword>
<keyword evidence="1" id="KW-1133">Transmembrane helix</keyword>
<feature type="transmembrane region" description="Helical" evidence="1">
    <location>
        <begin position="219"/>
        <end position="240"/>
    </location>
</feature>
<sequence length="245" mass="27649">MSCFRVVFLSLVCVACCAVSTGLAQQSVSFDEGFRLTAPQNWVVLDREGAGKMKEEVTGSNGQDLKDIPFDYVLYPRSGAPLDYPYILVRVHDQGRVPEPEIQQMNSQIKANLKKSDSAEHIANSTLSDFHYEAQRRLLRADMDFALKGAGTLRMANAMYYTNNGLLQLSLFCHEDESPTCQPKFKRMVDSVRMEEGYGYAKSKLDQYPLFRGINFRELGRVLGTSFAIGGVLVLIYVVFMRRKK</sequence>
<keyword evidence="1" id="KW-0472">Membrane</keyword>
<reference evidence="3 4" key="2">
    <citation type="journal article" date="2010" name="Stand. Genomic Sci.">
        <title>Complete genome sequence of Desulfohalobium retbaense type strain (HR(100)).</title>
        <authorList>
            <person name="Spring S."/>
            <person name="Nolan M."/>
            <person name="Lapidus A."/>
            <person name="Glavina Del Rio T."/>
            <person name="Copeland A."/>
            <person name="Tice H."/>
            <person name="Cheng J.F."/>
            <person name="Lucas S."/>
            <person name="Land M."/>
            <person name="Chen F."/>
            <person name="Bruce D."/>
            <person name="Goodwin L."/>
            <person name="Pitluck S."/>
            <person name="Ivanova N."/>
            <person name="Mavromatis K."/>
            <person name="Mikhailova N."/>
            <person name="Pati A."/>
            <person name="Chen A."/>
            <person name="Palaniappan K."/>
            <person name="Hauser L."/>
            <person name="Chang Y.J."/>
            <person name="Jeffries C.D."/>
            <person name="Munk C."/>
            <person name="Kiss H."/>
            <person name="Chain P."/>
            <person name="Han C."/>
            <person name="Brettin T."/>
            <person name="Detter J.C."/>
            <person name="Schuler E."/>
            <person name="Goker M."/>
            <person name="Rohde M."/>
            <person name="Bristow J."/>
            <person name="Eisen J.A."/>
            <person name="Markowitz V."/>
            <person name="Hugenholtz P."/>
            <person name="Kyrpides N.C."/>
            <person name="Klenk H.P."/>
        </authorList>
    </citation>
    <scope>NUCLEOTIDE SEQUENCE [LARGE SCALE GENOMIC DNA]</scope>
    <source>
        <strain evidence="3 4">DSM 5692</strain>
    </source>
</reference>
<dbReference type="RefSeq" id="WP_015751414.1">
    <property type="nucleotide sequence ID" value="NC_013223.1"/>
</dbReference>
<accession>C8X1G3</accession>
<reference evidence="4" key="1">
    <citation type="submission" date="2009-09" db="EMBL/GenBank/DDBJ databases">
        <title>The complete chromosome of Desulfohalobium retbaense DSM 5692.</title>
        <authorList>
            <consortium name="US DOE Joint Genome Institute (JGI-PGF)"/>
            <person name="Lucas S."/>
            <person name="Copeland A."/>
            <person name="Lapidus A."/>
            <person name="Glavina del Rio T."/>
            <person name="Dalin E."/>
            <person name="Tice H."/>
            <person name="Bruce D."/>
            <person name="Goodwin L."/>
            <person name="Pitluck S."/>
            <person name="Kyrpides N."/>
            <person name="Mavromatis K."/>
            <person name="Ivanova N."/>
            <person name="Mikhailova N."/>
            <person name="Munk A.C."/>
            <person name="Brettin T."/>
            <person name="Detter J.C."/>
            <person name="Han C."/>
            <person name="Tapia R."/>
            <person name="Larimer F."/>
            <person name="Land M."/>
            <person name="Hauser L."/>
            <person name="Markowitz V."/>
            <person name="Cheng J.-F."/>
            <person name="Hugenholtz P."/>
            <person name="Woyke T."/>
            <person name="Wu D."/>
            <person name="Spring S."/>
            <person name="Klenk H.-P."/>
            <person name="Eisen J.A."/>
        </authorList>
    </citation>
    <scope>NUCLEOTIDE SEQUENCE [LARGE SCALE GENOMIC DNA]</scope>
    <source>
        <strain evidence="4">DSM 5692</strain>
    </source>
</reference>
<feature type="signal peptide" evidence="2">
    <location>
        <begin position="1"/>
        <end position="24"/>
    </location>
</feature>
<dbReference type="AlphaFoldDB" id="C8X1G3"/>
<proteinExistence type="predicted"/>
<keyword evidence="2" id="KW-0732">Signal</keyword>
<evidence type="ECO:0000313" key="4">
    <source>
        <dbReference type="Proteomes" id="UP000001052"/>
    </source>
</evidence>
<dbReference type="KEGG" id="drt:Dret_0972"/>
<protein>
    <submittedName>
        <fullName evidence="3">Uncharacterized protein</fullName>
    </submittedName>
</protein>
<dbReference type="eggNOG" id="ENOG5033NJW">
    <property type="taxonomic scope" value="Bacteria"/>
</dbReference>
<evidence type="ECO:0000256" key="2">
    <source>
        <dbReference type="SAM" id="SignalP"/>
    </source>
</evidence>